<accession>A0A9X3KKQ0</accession>
<dbReference type="Proteomes" id="UP001151018">
    <property type="component" value="Unassembled WGS sequence"/>
</dbReference>
<protein>
    <submittedName>
        <fullName evidence="2">Uncharacterized protein</fullName>
    </submittedName>
</protein>
<sequence length="216" mass="24583">MKAKEFLILTRVQSKLVDFPETQVEDFVEKMFKFYSRSAKYQSERGVQFTLTFDEYLSLFDSSVLNSMARSFQKGTIEKRQSSDYALVLSWKSRQDKLSGVMNAETALICPRGVSIFNCKYLPDEERDEKARKKMSDKKKGKARPESVKQKISETKTGQKYDDAHCKAISDGLKGKAKTAESNANRAAGARAYWAAKKLQKENSANEQQFGIDQSH</sequence>
<proteinExistence type="predicted"/>
<feature type="compositionally biased region" description="Basic and acidic residues" evidence="1">
    <location>
        <begin position="143"/>
        <end position="161"/>
    </location>
</feature>
<feature type="region of interest" description="Disordered" evidence="1">
    <location>
        <begin position="128"/>
        <end position="161"/>
    </location>
</feature>
<comment type="caution">
    <text evidence="2">The sequence shown here is derived from an EMBL/GenBank/DDBJ whole genome shotgun (WGS) entry which is preliminary data.</text>
</comment>
<gene>
    <name evidence="2" type="ORF">O9X88_03735</name>
</gene>
<dbReference type="RefSeq" id="WP_269834611.1">
    <property type="nucleotide sequence ID" value="NZ_JAPZLR010000002.1"/>
</dbReference>
<dbReference type="EMBL" id="JAPZLR010000002">
    <property type="protein sequence ID" value="MCZ7936644.1"/>
    <property type="molecule type" value="Genomic_DNA"/>
</dbReference>
<organism evidence="2 3">
    <name type="scientific">Agrobacterium salinitolerans</name>
    <dbReference type="NCBI Taxonomy" id="1183413"/>
    <lineage>
        <taxon>Bacteria</taxon>
        <taxon>Pseudomonadati</taxon>
        <taxon>Pseudomonadota</taxon>
        <taxon>Alphaproteobacteria</taxon>
        <taxon>Hyphomicrobiales</taxon>
        <taxon>Rhizobiaceae</taxon>
        <taxon>Rhizobium/Agrobacterium group</taxon>
        <taxon>Agrobacterium</taxon>
    </lineage>
</organism>
<reference evidence="2" key="1">
    <citation type="submission" date="2022-12" db="EMBL/GenBank/DDBJ databases">
        <title>Draft genome sequences of 22 rhizogenic Agrobacterium biovar 1 strains, the causative agent of hairy root disease.</title>
        <authorList>
            <person name="Kim N."/>
            <person name="Vargas P."/>
            <person name="Rediers H."/>
        </authorList>
    </citation>
    <scope>NUCLEOTIDE SEQUENCE</scope>
    <source>
        <strain evidence="2">ST15.13.006</strain>
    </source>
</reference>
<name>A0A9X3KKQ0_9HYPH</name>
<dbReference type="AlphaFoldDB" id="A0A9X3KKQ0"/>
<evidence type="ECO:0000313" key="3">
    <source>
        <dbReference type="Proteomes" id="UP001151018"/>
    </source>
</evidence>
<evidence type="ECO:0000313" key="2">
    <source>
        <dbReference type="EMBL" id="MCZ7936644.1"/>
    </source>
</evidence>
<feature type="compositionally biased region" description="Basic residues" evidence="1">
    <location>
        <begin position="132"/>
        <end position="142"/>
    </location>
</feature>
<evidence type="ECO:0000256" key="1">
    <source>
        <dbReference type="SAM" id="MobiDB-lite"/>
    </source>
</evidence>